<feature type="domain" description="SCP" evidence="2">
    <location>
        <begin position="56"/>
        <end position="157"/>
    </location>
</feature>
<protein>
    <submittedName>
        <fullName evidence="3">Cysteine-rich secretory protein family protein</fullName>
    </submittedName>
</protein>
<dbReference type="InterPro" id="IPR035940">
    <property type="entry name" value="CAP_sf"/>
</dbReference>
<dbReference type="STRING" id="340021.TM5383_03092"/>
<dbReference type="InterPro" id="IPR014044">
    <property type="entry name" value="CAP_dom"/>
</dbReference>
<keyword evidence="4" id="KW-1185">Reference proteome</keyword>
<evidence type="ECO:0000259" key="2">
    <source>
        <dbReference type="Pfam" id="PF00188"/>
    </source>
</evidence>
<reference evidence="3 4" key="1">
    <citation type="submission" date="2015-09" db="EMBL/GenBank/DDBJ databases">
        <authorList>
            <consortium name="Swine Surveillance"/>
        </authorList>
    </citation>
    <scope>NUCLEOTIDE SEQUENCE [LARGE SCALE GENOMIC DNA]</scope>
    <source>
        <strain evidence="3 4">CECT 8383</strain>
    </source>
</reference>
<name>A0A0P1GT77_9RHOB</name>
<sequence length="171" mass="17907">MVSVLKHLSAGLALSALLAACVSTSARDSSVGRPSTSAPIASAAQQQVQSGIAFENALNAARGQRGLRPVQSDTSLTRAALAHAQDMSARTYFSHVSPEGGTPMDRVRGAGGCRAAVAENIATGQADDMRVFQGWMGSPGHHRNMMGPHYTRYGMASWQGYYVMVLAGPCV</sequence>
<feature type="signal peptide" evidence="1">
    <location>
        <begin position="1"/>
        <end position="26"/>
    </location>
</feature>
<dbReference type="Pfam" id="PF00188">
    <property type="entry name" value="CAP"/>
    <property type="match status" value="1"/>
</dbReference>
<dbReference type="PANTHER" id="PTHR31157">
    <property type="entry name" value="SCP DOMAIN-CONTAINING PROTEIN"/>
    <property type="match status" value="1"/>
</dbReference>
<dbReference type="PROSITE" id="PS51257">
    <property type="entry name" value="PROKAR_LIPOPROTEIN"/>
    <property type="match status" value="1"/>
</dbReference>
<dbReference type="Proteomes" id="UP000051681">
    <property type="component" value="Unassembled WGS sequence"/>
</dbReference>
<proteinExistence type="predicted"/>
<dbReference type="SUPFAM" id="SSF55797">
    <property type="entry name" value="PR-1-like"/>
    <property type="match status" value="1"/>
</dbReference>
<evidence type="ECO:0000313" key="4">
    <source>
        <dbReference type="Proteomes" id="UP000051681"/>
    </source>
</evidence>
<dbReference type="CDD" id="cd05379">
    <property type="entry name" value="CAP_bacterial"/>
    <property type="match status" value="1"/>
</dbReference>
<accession>A0A0P1GT77</accession>
<dbReference type="AlphaFoldDB" id="A0A0P1GT77"/>
<feature type="chain" id="PRO_5006063749" evidence="1">
    <location>
        <begin position="27"/>
        <end position="171"/>
    </location>
</feature>
<dbReference type="RefSeq" id="WP_058319910.1">
    <property type="nucleotide sequence ID" value="NZ_CYSF01000018.1"/>
</dbReference>
<dbReference type="Gene3D" id="3.40.33.10">
    <property type="entry name" value="CAP"/>
    <property type="match status" value="1"/>
</dbReference>
<organism evidence="3 4">
    <name type="scientific">Thalassovita mediterranea</name>
    <dbReference type="NCBI Taxonomy" id="340021"/>
    <lineage>
        <taxon>Bacteria</taxon>
        <taxon>Pseudomonadati</taxon>
        <taxon>Pseudomonadota</taxon>
        <taxon>Alphaproteobacteria</taxon>
        <taxon>Rhodobacterales</taxon>
        <taxon>Roseobacteraceae</taxon>
        <taxon>Thalassovita</taxon>
    </lineage>
</organism>
<dbReference type="PANTHER" id="PTHR31157:SF1">
    <property type="entry name" value="SCP DOMAIN-CONTAINING PROTEIN"/>
    <property type="match status" value="1"/>
</dbReference>
<gene>
    <name evidence="3" type="ORF">TM5383_03092</name>
</gene>
<keyword evidence="1" id="KW-0732">Signal</keyword>
<evidence type="ECO:0000313" key="3">
    <source>
        <dbReference type="EMBL" id="CUH85849.1"/>
    </source>
</evidence>
<evidence type="ECO:0000256" key="1">
    <source>
        <dbReference type="SAM" id="SignalP"/>
    </source>
</evidence>
<dbReference type="EMBL" id="CYSF01000018">
    <property type="protein sequence ID" value="CUH85849.1"/>
    <property type="molecule type" value="Genomic_DNA"/>
</dbReference>